<evidence type="ECO:0000313" key="2">
    <source>
        <dbReference type="Proteomes" id="UP000661918"/>
    </source>
</evidence>
<dbReference type="Proteomes" id="UP000661918">
    <property type="component" value="Unassembled WGS sequence"/>
</dbReference>
<keyword evidence="2" id="KW-1185">Reference proteome</keyword>
<dbReference type="EMBL" id="BMOM01000018">
    <property type="protein sequence ID" value="GGM13258.1"/>
    <property type="molecule type" value="Genomic_DNA"/>
</dbReference>
<organism evidence="1 2">
    <name type="scientific">Deinococcus aerophilus</name>
    <dbReference type="NCBI Taxonomy" id="522488"/>
    <lineage>
        <taxon>Bacteria</taxon>
        <taxon>Thermotogati</taxon>
        <taxon>Deinococcota</taxon>
        <taxon>Deinococci</taxon>
        <taxon>Deinococcales</taxon>
        <taxon>Deinococcaceae</taxon>
        <taxon>Deinococcus</taxon>
    </lineage>
</organism>
<accession>A0ABQ2GTX9</accession>
<protein>
    <submittedName>
        <fullName evidence="1">Uncharacterized protein</fullName>
    </submittedName>
</protein>
<gene>
    <name evidence="1" type="ORF">GCM10010841_22340</name>
</gene>
<proteinExistence type="predicted"/>
<evidence type="ECO:0000313" key="1">
    <source>
        <dbReference type="EMBL" id="GGM13258.1"/>
    </source>
</evidence>
<name>A0ABQ2GTX9_9DEIO</name>
<comment type="caution">
    <text evidence="1">The sequence shown here is derived from an EMBL/GenBank/DDBJ whole genome shotgun (WGS) entry which is preliminary data.</text>
</comment>
<sequence length="82" mass="8925">MQAVMLCPLSEADPPEPNIASCKQAVAVSRTGNVPLNQYLSRGKAAAPQVDRQPLKWEQGDRSVPLLFLRFVVANLTSFSIS</sequence>
<reference evidence="2" key="1">
    <citation type="journal article" date="2019" name="Int. J. Syst. Evol. Microbiol.">
        <title>The Global Catalogue of Microorganisms (GCM) 10K type strain sequencing project: providing services to taxonomists for standard genome sequencing and annotation.</title>
        <authorList>
            <consortium name="The Broad Institute Genomics Platform"/>
            <consortium name="The Broad Institute Genome Sequencing Center for Infectious Disease"/>
            <person name="Wu L."/>
            <person name="Ma J."/>
        </authorList>
    </citation>
    <scope>NUCLEOTIDE SEQUENCE [LARGE SCALE GENOMIC DNA]</scope>
    <source>
        <strain evidence="2">JCM 15443</strain>
    </source>
</reference>